<keyword evidence="3" id="KW-1185">Reference proteome</keyword>
<gene>
    <name evidence="2" type="ORF">M011DRAFT_26443</name>
</gene>
<keyword evidence="1" id="KW-0732">Signal</keyword>
<feature type="signal peptide" evidence="1">
    <location>
        <begin position="1"/>
        <end position="17"/>
    </location>
</feature>
<dbReference type="Proteomes" id="UP000799440">
    <property type="component" value="Unassembled WGS sequence"/>
</dbReference>
<feature type="chain" id="PRO_5025473617" description="Secreted protein" evidence="1">
    <location>
        <begin position="18"/>
        <end position="118"/>
    </location>
</feature>
<evidence type="ECO:0000256" key="1">
    <source>
        <dbReference type="SAM" id="SignalP"/>
    </source>
</evidence>
<evidence type="ECO:0000313" key="2">
    <source>
        <dbReference type="EMBL" id="KAF2747985.1"/>
    </source>
</evidence>
<sequence>MLACSLCLLSFTAPAPASPQRETASDCVFPLRLPLLPPHWAFPSPPPLLCTSIIYYGLTVLYHQTNSTCSPVVRASPSQRLRRAGPPGSAMLGWKLGGDREFEPLQVQTFLLSFCAFG</sequence>
<evidence type="ECO:0000313" key="3">
    <source>
        <dbReference type="Proteomes" id="UP000799440"/>
    </source>
</evidence>
<evidence type="ECO:0008006" key="4">
    <source>
        <dbReference type="Google" id="ProtNLM"/>
    </source>
</evidence>
<protein>
    <recommendedName>
        <fullName evidence="4">Secreted protein</fullName>
    </recommendedName>
</protein>
<reference evidence="2" key="1">
    <citation type="journal article" date="2020" name="Stud. Mycol.">
        <title>101 Dothideomycetes genomes: a test case for predicting lifestyles and emergence of pathogens.</title>
        <authorList>
            <person name="Haridas S."/>
            <person name="Albert R."/>
            <person name="Binder M."/>
            <person name="Bloem J."/>
            <person name="Labutti K."/>
            <person name="Salamov A."/>
            <person name="Andreopoulos B."/>
            <person name="Baker S."/>
            <person name="Barry K."/>
            <person name="Bills G."/>
            <person name="Bluhm B."/>
            <person name="Cannon C."/>
            <person name="Castanera R."/>
            <person name="Culley D."/>
            <person name="Daum C."/>
            <person name="Ezra D."/>
            <person name="Gonzalez J."/>
            <person name="Henrissat B."/>
            <person name="Kuo A."/>
            <person name="Liang C."/>
            <person name="Lipzen A."/>
            <person name="Lutzoni F."/>
            <person name="Magnuson J."/>
            <person name="Mondo S."/>
            <person name="Nolan M."/>
            <person name="Ohm R."/>
            <person name="Pangilinan J."/>
            <person name="Park H.-J."/>
            <person name="Ramirez L."/>
            <person name="Alfaro M."/>
            <person name="Sun H."/>
            <person name="Tritt A."/>
            <person name="Yoshinaga Y."/>
            <person name="Zwiers L.-H."/>
            <person name="Turgeon B."/>
            <person name="Goodwin S."/>
            <person name="Spatafora J."/>
            <person name="Crous P."/>
            <person name="Grigoriev I."/>
        </authorList>
    </citation>
    <scope>NUCLEOTIDE SEQUENCE</scope>
    <source>
        <strain evidence="2">CBS 119925</strain>
    </source>
</reference>
<organism evidence="2 3">
    <name type="scientific">Sporormia fimetaria CBS 119925</name>
    <dbReference type="NCBI Taxonomy" id="1340428"/>
    <lineage>
        <taxon>Eukaryota</taxon>
        <taxon>Fungi</taxon>
        <taxon>Dikarya</taxon>
        <taxon>Ascomycota</taxon>
        <taxon>Pezizomycotina</taxon>
        <taxon>Dothideomycetes</taxon>
        <taxon>Pleosporomycetidae</taxon>
        <taxon>Pleosporales</taxon>
        <taxon>Sporormiaceae</taxon>
        <taxon>Sporormia</taxon>
    </lineage>
</organism>
<name>A0A6A6VBQ5_9PLEO</name>
<dbReference type="AlphaFoldDB" id="A0A6A6VBQ5"/>
<dbReference type="EMBL" id="MU006570">
    <property type="protein sequence ID" value="KAF2747985.1"/>
    <property type="molecule type" value="Genomic_DNA"/>
</dbReference>
<proteinExistence type="predicted"/>
<accession>A0A6A6VBQ5</accession>